<protein>
    <submittedName>
        <fullName evidence="2">3-beta-hydroxy-Delta(5)-steroid dehydrogenase</fullName>
    </submittedName>
</protein>
<dbReference type="InterPro" id="IPR051207">
    <property type="entry name" value="ComplexI_NDUFA9_subunit"/>
</dbReference>
<keyword evidence="3" id="KW-1185">Reference proteome</keyword>
<dbReference type="Proteomes" id="UP000325797">
    <property type="component" value="Chromosome"/>
</dbReference>
<dbReference type="EMBL" id="CP042582">
    <property type="protein sequence ID" value="QEX20307.1"/>
    <property type="molecule type" value="Genomic_DNA"/>
</dbReference>
<organism evidence="2 3">
    <name type="scientific">Hypericibacter adhaerens</name>
    <dbReference type="NCBI Taxonomy" id="2602016"/>
    <lineage>
        <taxon>Bacteria</taxon>
        <taxon>Pseudomonadati</taxon>
        <taxon>Pseudomonadota</taxon>
        <taxon>Alphaproteobacteria</taxon>
        <taxon>Rhodospirillales</taxon>
        <taxon>Dongiaceae</taxon>
        <taxon>Hypericibacter</taxon>
    </lineage>
</organism>
<dbReference type="PANTHER" id="PTHR12126:SF11">
    <property type="entry name" value="NADH DEHYDROGENASE [UBIQUINONE] 1 ALPHA SUBCOMPLEX SUBUNIT 9, MITOCHONDRIAL"/>
    <property type="match status" value="1"/>
</dbReference>
<reference evidence="2 3" key="1">
    <citation type="submission" date="2019-08" db="EMBL/GenBank/DDBJ databases">
        <title>Hyperibacter terrae gen. nov., sp. nov. and Hyperibacter viscosus sp. nov., two new members in the family Rhodospirillaceae isolated from the rhizosphere of Hypericum perforatum.</title>
        <authorList>
            <person name="Noviana Z."/>
        </authorList>
    </citation>
    <scope>NUCLEOTIDE SEQUENCE [LARGE SCALE GENOMIC DNA]</scope>
    <source>
        <strain evidence="2 3">R5959</strain>
    </source>
</reference>
<dbReference type="GO" id="GO:0044877">
    <property type="term" value="F:protein-containing complex binding"/>
    <property type="evidence" value="ECO:0007669"/>
    <property type="project" value="TreeGrafter"/>
</dbReference>
<evidence type="ECO:0000313" key="2">
    <source>
        <dbReference type="EMBL" id="QEX20307.1"/>
    </source>
</evidence>
<dbReference type="RefSeq" id="WP_151114554.1">
    <property type="nucleotide sequence ID" value="NZ_CP042582.1"/>
</dbReference>
<evidence type="ECO:0000259" key="1">
    <source>
        <dbReference type="Pfam" id="PF01370"/>
    </source>
</evidence>
<evidence type="ECO:0000313" key="3">
    <source>
        <dbReference type="Proteomes" id="UP000325797"/>
    </source>
</evidence>
<dbReference type="InterPro" id="IPR001509">
    <property type="entry name" value="Epimerase_deHydtase"/>
</dbReference>
<dbReference type="Gene3D" id="3.40.50.720">
    <property type="entry name" value="NAD(P)-binding Rossmann-like Domain"/>
    <property type="match status" value="1"/>
</dbReference>
<dbReference type="FunFam" id="3.40.50.720:FF:000702">
    <property type="entry name" value="NADH dehydrogenase (Ubiquinone)"/>
    <property type="match status" value="1"/>
</dbReference>
<accession>A0A5J6MT56</accession>
<feature type="domain" description="NAD-dependent epimerase/dehydratase" evidence="1">
    <location>
        <begin position="7"/>
        <end position="215"/>
    </location>
</feature>
<dbReference type="Pfam" id="PF01370">
    <property type="entry name" value="Epimerase"/>
    <property type="match status" value="1"/>
</dbReference>
<proteinExistence type="predicted"/>
<name>A0A5J6MT56_9PROT</name>
<gene>
    <name evidence="2" type="ORF">FRZ61_02240</name>
</gene>
<dbReference type="OrthoDB" id="9776313at2"/>
<dbReference type="KEGG" id="hadh:FRZ61_02240"/>
<sequence>MARRLATVFGGSGFIGRYVVQRLAKQGWMVRAAVRRPDEALFLKPLGDVGQITPVAANLRHQGSVEAAVAGADAVVNLVGLLYQAGPQRFDAVHVEGAGRTAAAAAKAGASRFVQISAIGADPASPAAYARTKAAGEAAVRAAFARATVLRPSIVFGPEDQFFNRFAQMARMSPALPLIGGGHTKFQPVYVGDVADAVMAAIERPEALGQTYELGGPEIRTFRQLMELMLSEIERKRLLIPVPFALASLQGALLGLLPMPPLTLDQVRLLKRDNVVGAGMPGLKELGIDATALELILPTYLARYRPGGRHMRLA</sequence>
<dbReference type="SUPFAM" id="SSF51735">
    <property type="entry name" value="NAD(P)-binding Rossmann-fold domains"/>
    <property type="match status" value="1"/>
</dbReference>
<dbReference type="InterPro" id="IPR036291">
    <property type="entry name" value="NAD(P)-bd_dom_sf"/>
</dbReference>
<dbReference type="AlphaFoldDB" id="A0A5J6MT56"/>
<dbReference type="CDD" id="cd05271">
    <property type="entry name" value="NDUFA9_like_SDR_a"/>
    <property type="match status" value="1"/>
</dbReference>
<dbReference type="PANTHER" id="PTHR12126">
    <property type="entry name" value="NADH-UBIQUINONE OXIDOREDUCTASE 39 KDA SUBUNIT-RELATED"/>
    <property type="match status" value="1"/>
</dbReference>